<gene>
    <name evidence="1" type="ORF">NI17_000945</name>
</gene>
<reference evidence="1" key="1">
    <citation type="submission" date="2020-10" db="EMBL/GenBank/DDBJ databases">
        <title>De novo genome project of the cellulose decomposer Thermobifida halotolerans type strain.</title>
        <authorList>
            <person name="Nagy I."/>
            <person name="Horvath B."/>
            <person name="Kukolya J."/>
            <person name="Nagy I."/>
            <person name="Orsini M."/>
        </authorList>
    </citation>
    <scope>NUCLEOTIDE SEQUENCE</scope>
    <source>
        <strain evidence="1">DSM 44931</strain>
    </source>
</reference>
<dbReference type="Proteomes" id="UP000265719">
    <property type="component" value="Chromosome"/>
</dbReference>
<organism evidence="1 2">
    <name type="scientific">Thermobifida halotolerans</name>
    <dbReference type="NCBI Taxonomy" id="483545"/>
    <lineage>
        <taxon>Bacteria</taxon>
        <taxon>Bacillati</taxon>
        <taxon>Actinomycetota</taxon>
        <taxon>Actinomycetes</taxon>
        <taxon>Streptosporangiales</taxon>
        <taxon>Nocardiopsidaceae</taxon>
        <taxon>Thermobifida</taxon>
    </lineage>
</organism>
<protein>
    <submittedName>
        <fullName evidence="1">Uncharacterized protein</fullName>
    </submittedName>
</protein>
<sequence length="227" mass="25485">MNPPHPGRYSGPQGNLHEELLRVPFDAVAPWLRVILTGDPTPLGADKLAYSINPHLTALLVYRTDPGSYSSAVLDRRHAHAWGRNKQDLWFTALGNMAYDRYQEYTVNSGTDTDVHVVQGIDWAGSAHVMRLPEVMRRPAPHGALVMLPDSNVMVYAVLHSRRSLPVIPFLYDVFRRLNENGPVTDQMLWWRGGRVEGMSTRPAEGGGVQLRQSPEFNDLVERELPA</sequence>
<accession>A0A399G2V3</accession>
<dbReference type="RefSeq" id="WP_068687775.1">
    <property type="nucleotide sequence ID" value="NZ_CP063196.1"/>
</dbReference>
<name>A0A399G2V3_9ACTN</name>
<evidence type="ECO:0000313" key="1">
    <source>
        <dbReference type="EMBL" id="UOE19865.1"/>
    </source>
</evidence>
<proteinExistence type="predicted"/>
<dbReference type="OrthoDB" id="4076188at2"/>
<keyword evidence="2" id="KW-1185">Reference proteome</keyword>
<dbReference type="AlphaFoldDB" id="A0A399G2V3"/>
<dbReference type="KEGG" id="thao:NI17_000945"/>
<dbReference type="EMBL" id="CP063196">
    <property type="protein sequence ID" value="UOE19865.1"/>
    <property type="molecule type" value="Genomic_DNA"/>
</dbReference>
<evidence type="ECO:0000313" key="2">
    <source>
        <dbReference type="Proteomes" id="UP000265719"/>
    </source>
</evidence>